<dbReference type="Gene3D" id="3.30.750.24">
    <property type="entry name" value="STAS domain"/>
    <property type="match status" value="1"/>
</dbReference>
<feature type="transmembrane region" description="Helical" evidence="5">
    <location>
        <begin position="88"/>
        <end position="115"/>
    </location>
</feature>
<sequence length="585" mass="64305">MSFLRGNVNERRPLLTTRRSIFSSTRDCNIKEILVRRIPILNWLRFYSLGKCLQDILAGFTVGLTVIPQGIAYATVAGLPPQYGLYSSFMGCFVYLVFGSTKEVTVGPTAIMALLSQHHVVKLGEDIAVLICFLSGCVITAMGIFQLGFLVDFISMPVICGFSNAAAIIIAASQLGKLLGIEGRSDSFVDSISQIIDRYDRITLWDTLLGVVTIILLVCLKNLPGKKKGTTFEKMMWLACLARNAVVVVMGTVLAFVLSLYDLKPFMITGNITEGLPPFRPPPFSLDSGNKTYYFPELIEELGGSIVSIPAIAILESVAIAKAFAKGKTLDATQEMLAVGLCNVIGSFVRSMPTTGSFTRTAVNNASGVKTPMGGIITGILVLLACGLLTSTFKFIPKATLAAVIIIAMYYMFEVDVFSTLWRTKKIDMVPLIVTLICCLALSLEYGMIAGIAINLIHLLYFTARPGLLIEERAVDDITVLFVLPKQSLSFPAAEYLREQVMEWCDRCTVNIPVIIEGRNILRIDSTVVKNLALLHIDLEARQQKLIFWNWSEKLQNILTNYDSSLSLSFNNCGSIPQIFMNSRV</sequence>
<keyword evidence="3 5" id="KW-1133">Transmembrane helix</keyword>
<feature type="domain" description="SLC26A/SulP transporter" evidence="6">
    <location>
        <begin position="54"/>
        <end position="435"/>
    </location>
</feature>
<keyword evidence="2 5" id="KW-0812">Transmembrane</keyword>
<keyword evidence="7" id="KW-1185">Reference proteome</keyword>
<feature type="transmembrane region" description="Helical" evidence="5">
    <location>
        <begin position="433"/>
        <end position="461"/>
    </location>
</feature>
<evidence type="ECO:0000313" key="7">
    <source>
        <dbReference type="Proteomes" id="UP000694924"/>
    </source>
</evidence>
<reference evidence="8" key="1">
    <citation type="submission" date="2025-08" db="UniProtKB">
        <authorList>
            <consortium name="RefSeq"/>
        </authorList>
    </citation>
    <scope>IDENTIFICATION</scope>
    <source>
        <tissue evidence="8">Whole body</tissue>
    </source>
</reference>
<evidence type="ECO:0000259" key="6">
    <source>
        <dbReference type="Pfam" id="PF00916"/>
    </source>
</evidence>
<dbReference type="Proteomes" id="UP000694924">
    <property type="component" value="Unplaced"/>
</dbReference>
<evidence type="ECO:0000256" key="4">
    <source>
        <dbReference type="ARBA" id="ARBA00023136"/>
    </source>
</evidence>
<feature type="transmembrane region" description="Helical" evidence="5">
    <location>
        <begin position="241"/>
        <end position="261"/>
    </location>
</feature>
<dbReference type="InterPro" id="IPR036513">
    <property type="entry name" value="STAS_dom_sf"/>
</dbReference>
<gene>
    <name evidence="8" type="primary">LOC107070586</name>
</gene>
<accession>A0ABM1IW20</accession>
<dbReference type="GeneID" id="107070586"/>
<proteinExistence type="predicted"/>
<feature type="transmembrane region" description="Helical" evidence="5">
    <location>
        <begin position="336"/>
        <end position="353"/>
    </location>
</feature>
<dbReference type="PANTHER" id="PTHR11814">
    <property type="entry name" value="SULFATE TRANSPORTER"/>
    <property type="match status" value="1"/>
</dbReference>
<dbReference type="CDD" id="cd07042">
    <property type="entry name" value="STAS_SulP_like_sulfate_transporter"/>
    <property type="match status" value="1"/>
</dbReference>
<keyword evidence="4 5" id="KW-0472">Membrane</keyword>
<feature type="transmembrane region" description="Helical" evidence="5">
    <location>
        <begin position="202"/>
        <end position="220"/>
    </location>
</feature>
<feature type="transmembrane region" description="Helical" evidence="5">
    <location>
        <begin position="56"/>
        <end position="76"/>
    </location>
</feature>
<feature type="transmembrane region" description="Helical" evidence="5">
    <location>
        <begin position="395"/>
        <end position="413"/>
    </location>
</feature>
<evidence type="ECO:0000256" key="5">
    <source>
        <dbReference type="SAM" id="Phobius"/>
    </source>
</evidence>
<dbReference type="Pfam" id="PF00916">
    <property type="entry name" value="Sulfate_transp"/>
    <property type="match status" value="1"/>
</dbReference>
<protein>
    <submittedName>
        <fullName evidence="8">Sodium-independent sulfate anion transporter-like isoform X1</fullName>
    </submittedName>
</protein>
<evidence type="ECO:0000256" key="3">
    <source>
        <dbReference type="ARBA" id="ARBA00022989"/>
    </source>
</evidence>
<organism evidence="7 8">
    <name type="scientific">Polistes dominula</name>
    <name type="common">European paper wasp</name>
    <name type="synonym">Vespa dominula</name>
    <dbReference type="NCBI Taxonomy" id="743375"/>
    <lineage>
        <taxon>Eukaryota</taxon>
        <taxon>Metazoa</taxon>
        <taxon>Ecdysozoa</taxon>
        <taxon>Arthropoda</taxon>
        <taxon>Hexapoda</taxon>
        <taxon>Insecta</taxon>
        <taxon>Pterygota</taxon>
        <taxon>Neoptera</taxon>
        <taxon>Endopterygota</taxon>
        <taxon>Hymenoptera</taxon>
        <taxon>Apocrita</taxon>
        <taxon>Aculeata</taxon>
        <taxon>Vespoidea</taxon>
        <taxon>Vespidae</taxon>
        <taxon>Polistinae</taxon>
        <taxon>Polistini</taxon>
        <taxon>Polistes</taxon>
    </lineage>
</organism>
<name>A0ABM1IW20_POLDO</name>
<feature type="transmembrane region" description="Helical" evidence="5">
    <location>
        <begin position="373"/>
        <end position="390"/>
    </location>
</feature>
<dbReference type="InterPro" id="IPR001902">
    <property type="entry name" value="SLC26A/SulP_fam"/>
</dbReference>
<feature type="transmembrane region" description="Helical" evidence="5">
    <location>
        <begin position="302"/>
        <end position="324"/>
    </location>
</feature>
<dbReference type="InterPro" id="IPR011547">
    <property type="entry name" value="SLC26A/SulP_dom"/>
</dbReference>
<evidence type="ECO:0000256" key="2">
    <source>
        <dbReference type="ARBA" id="ARBA00022692"/>
    </source>
</evidence>
<comment type="subcellular location">
    <subcellularLocation>
        <location evidence="1">Membrane</location>
        <topology evidence="1">Multi-pass membrane protein</topology>
    </subcellularLocation>
</comment>
<feature type="transmembrane region" description="Helical" evidence="5">
    <location>
        <begin position="127"/>
        <end position="149"/>
    </location>
</feature>
<dbReference type="SUPFAM" id="SSF52091">
    <property type="entry name" value="SpoIIaa-like"/>
    <property type="match status" value="1"/>
</dbReference>
<evidence type="ECO:0000313" key="8">
    <source>
        <dbReference type="RefSeq" id="XP_015184407.1"/>
    </source>
</evidence>
<evidence type="ECO:0000256" key="1">
    <source>
        <dbReference type="ARBA" id="ARBA00004141"/>
    </source>
</evidence>
<dbReference type="RefSeq" id="XP_015184407.1">
    <property type="nucleotide sequence ID" value="XM_015328921.1"/>
</dbReference>